<reference evidence="2" key="1">
    <citation type="journal article" date="2022" name="bioRxiv">
        <title>Sequencing and chromosome-scale assembly of the giantPleurodeles waltlgenome.</title>
        <authorList>
            <person name="Brown T."/>
            <person name="Elewa A."/>
            <person name="Iarovenko S."/>
            <person name="Subramanian E."/>
            <person name="Araus A.J."/>
            <person name="Petzold A."/>
            <person name="Susuki M."/>
            <person name="Suzuki K.-i.T."/>
            <person name="Hayashi T."/>
            <person name="Toyoda A."/>
            <person name="Oliveira C."/>
            <person name="Osipova E."/>
            <person name="Leigh N.D."/>
            <person name="Simon A."/>
            <person name="Yun M.H."/>
        </authorList>
    </citation>
    <scope>NUCLEOTIDE SEQUENCE</scope>
    <source>
        <strain evidence="2">20211129_DDA</strain>
        <tissue evidence="2">Liver</tissue>
    </source>
</reference>
<dbReference type="Proteomes" id="UP001066276">
    <property type="component" value="Chromosome 7"/>
</dbReference>
<feature type="compositionally biased region" description="Basic and acidic residues" evidence="1">
    <location>
        <begin position="41"/>
        <end position="63"/>
    </location>
</feature>
<protein>
    <submittedName>
        <fullName evidence="2">Uncharacterized protein</fullName>
    </submittedName>
</protein>
<name>A0AAV7P2V1_PLEWA</name>
<evidence type="ECO:0000256" key="1">
    <source>
        <dbReference type="SAM" id="MobiDB-lite"/>
    </source>
</evidence>
<keyword evidence="3" id="KW-1185">Reference proteome</keyword>
<organism evidence="2 3">
    <name type="scientific">Pleurodeles waltl</name>
    <name type="common">Iberian ribbed newt</name>
    <dbReference type="NCBI Taxonomy" id="8319"/>
    <lineage>
        <taxon>Eukaryota</taxon>
        <taxon>Metazoa</taxon>
        <taxon>Chordata</taxon>
        <taxon>Craniata</taxon>
        <taxon>Vertebrata</taxon>
        <taxon>Euteleostomi</taxon>
        <taxon>Amphibia</taxon>
        <taxon>Batrachia</taxon>
        <taxon>Caudata</taxon>
        <taxon>Salamandroidea</taxon>
        <taxon>Salamandridae</taxon>
        <taxon>Pleurodelinae</taxon>
        <taxon>Pleurodeles</taxon>
    </lineage>
</organism>
<accession>A0AAV7P2V1</accession>
<evidence type="ECO:0000313" key="3">
    <source>
        <dbReference type="Proteomes" id="UP001066276"/>
    </source>
</evidence>
<dbReference type="EMBL" id="JANPWB010000011">
    <property type="protein sequence ID" value="KAJ1122661.1"/>
    <property type="molecule type" value="Genomic_DNA"/>
</dbReference>
<dbReference type="AlphaFoldDB" id="A0AAV7P2V1"/>
<feature type="region of interest" description="Disordered" evidence="1">
    <location>
        <begin position="22"/>
        <end position="89"/>
    </location>
</feature>
<comment type="caution">
    <text evidence="2">The sequence shown here is derived from an EMBL/GenBank/DDBJ whole genome shotgun (WGS) entry which is preliminary data.</text>
</comment>
<evidence type="ECO:0000313" key="2">
    <source>
        <dbReference type="EMBL" id="KAJ1122661.1"/>
    </source>
</evidence>
<proteinExistence type="predicted"/>
<gene>
    <name evidence="2" type="ORF">NDU88_001146</name>
</gene>
<sequence length="133" mass="14603">MRVSNPRFGLMPLTSCGILGRAVGLKEVTKESRTGGRRQPKPVELKGPEPRKHDGEHLQEQKEHKSRGTRCALPRSAGRGGCTPRHVEPWTWAQPWSTGVALSERALQRPVRRQGPDLAWRSGAAGALFLAAP</sequence>